<accession>A0A3L6QRE5</accession>
<dbReference type="OrthoDB" id="10264378at2759"/>
<dbReference type="Proteomes" id="UP000275267">
    <property type="component" value="Unassembled WGS sequence"/>
</dbReference>
<feature type="domain" description="UTP25 C-terminal" evidence="7">
    <location>
        <begin position="677"/>
        <end position="845"/>
    </location>
</feature>
<dbReference type="InterPro" id="IPR053939">
    <property type="entry name" value="UTP25_C"/>
</dbReference>
<evidence type="ECO:0000256" key="2">
    <source>
        <dbReference type="ARBA" id="ARBA00009223"/>
    </source>
</evidence>
<feature type="compositionally biased region" description="Basic and acidic residues" evidence="4">
    <location>
        <begin position="250"/>
        <end position="263"/>
    </location>
</feature>
<keyword evidence="5" id="KW-0812">Transmembrane</keyword>
<protein>
    <submittedName>
        <fullName evidence="9">U3 small nucleolar RNA-associated protein 25</fullName>
    </submittedName>
</protein>
<dbReference type="PANTHER" id="PTHR12933:SF0">
    <property type="entry name" value="U3 SMALL NUCLEOLAR RNA-ASSOCIATED PROTEIN 25 HOMOLOG"/>
    <property type="match status" value="1"/>
</dbReference>
<dbReference type="InterPro" id="IPR003675">
    <property type="entry name" value="Rce1/LyrA-like_dom"/>
</dbReference>
<feature type="domain" description="UTP25 NTP hydrolase-like" evidence="8">
    <location>
        <begin position="394"/>
        <end position="666"/>
    </location>
</feature>
<feature type="compositionally biased region" description="Low complexity" evidence="4">
    <location>
        <begin position="26"/>
        <end position="46"/>
    </location>
</feature>
<dbReference type="GO" id="GO:0004175">
    <property type="term" value="F:endopeptidase activity"/>
    <property type="evidence" value="ECO:0007669"/>
    <property type="project" value="UniProtKB-ARBA"/>
</dbReference>
<dbReference type="STRING" id="4540.A0A3L6QRE5"/>
<keyword evidence="3" id="KW-0539">Nucleus</keyword>
<evidence type="ECO:0000256" key="3">
    <source>
        <dbReference type="ARBA" id="ARBA00023242"/>
    </source>
</evidence>
<dbReference type="InterPro" id="IPR053940">
    <property type="entry name" value="UTP25_NTPase-like"/>
</dbReference>
<dbReference type="GO" id="GO:0034511">
    <property type="term" value="F:U3 snoRNA binding"/>
    <property type="evidence" value="ECO:0007669"/>
    <property type="project" value="InterPro"/>
</dbReference>
<dbReference type="Pfam" id="PF06862">
    <property type="entry name" value="Utp25_C"/>
    <property type="match status" value="1"/>
</dbReference>
<evidence type="ECO:0000313" key="9">
    <source>
        <dbReference type="EMBL" id="RLM85976.1"/>
    </source>
</evidence>
<comment type="subcellular location">
    <subcellularLocation>
        <location evidence="1">Nucleus</location>
        <location evidence="1">Nucleolus</location>
    </subcellularLocation>
</comment>
<feature type="compositionally biased region" description="Acidic residues" evidence="4">
    <location>
        <begin position="274"/>
        <end position="283"/>
    </location>
</feature>
<evidence type="ECO:0000313" key="10">
    <source>
        <dbReference type="Proteomes" id="UP000275267"/>
    </source>
</evidence>
<gene>
    <name evidence="9" type="ORF">C2845_PM04G00170</name>
</gene>
<comment type="caution">
    <text evidence="9">The sequence shown here is derived from an EMBL/GenBank/DDBJ whole genome shotgun (WGS) entry which is preliminary data.</text>
</comment>
<dbReference type="Gene3D" id="3.40.50.300">
    <property type="entry name" value="P-loop containing nucleotide triphosphate hydrolases"/>
    <property type="match status" value="1"/>
</dbReference>
<dbReference type="GO" id="GO:0019843">
    <property type="term" value="F:rRNA binding"/>
    <property type="evidence" value="ECO:0007669"/>
    <property type="project" value="TreeGrafter"/>
</dbReference>
<dbReference type="AlphaFoldDB" id="A0A3L6QRE5"/>
<feature type="region of interest" description="Disordered" evidence="4">
    <location>
        <begin position="250"/>
        <end position="300"/>
    </location>
</feature>
<evidence type="ECO:0000259" key="8">
    <source>
        <dbReference type="Pfam" id="PF22916"/>
    </source>
</evidence>
<dbReference type="GO" id="GO:0000462">
    <property type="term" value="P:maturation of SSU-rRNA from tricistronic rRNA transcript (SSU-rRNA, 5.8S rRNA, LSU-rRNA)"/>
    <property type="evidence" value="ECO:0007669"/>
    <property type="project" value="TreeGrafter"/>
</dbReference>
<organism evidence="9 10">
    <name type="scientific">Panicum miliaceum</name>
    <name type="common">Proso millet</name>
    <name type="synonym">Broomcorn millet</name>
    <dbReference type="NCBI Taxonomy" id="4540"/>
    <lineage>
        <taxon>Eukaryota</taxon>
        <taxon>Viridiplantae</taxon>
        <taxon>Streptophyta</taxon>
        <taxon>Embryophyta</taxon>
        <taxon>Tracheophyta</taxon>
        <taxon>Spermatophyta</taxon>
        <taxon>Magnoliopsida</taxon>
        <taxon>Liliopsida</taxon>
        <taxon>Poales</taxon>
        <taxon>Poaceae</taxon>
        <taxon>PACMAD clade</taxon>
        <taxon>Panicoideae</taxon>
        <taxon>Panicodae</taxon>
        <taxon>Paniceae</taxon>
        <taxon>Panicinae</taxon>
        <taxon>Panicum</taxon>
        <taxon>Panicum sect. Panicum</taxon>
    </lineage>
</organism>
<evidence type="ECO:0000256" key="1">
    <source>
        <dbReference type="ARBA" id="ARBA00004604"/>
    </source>
</evidence>
<feature type="domain" description="CAAX prenyl protease 2/Lysostaphin resistance protein A-like" evidence="6">
    <location>
        <begin position="155"/>
        <end position="242"/>
    </location>
</feature>
<comment type="similarity">
    <text evidence="2">Belongs to the UTP25 family.</text>
</comment>
<proteinExistence type="inferred from homology"/>
<evidence type="ECO:0000256" key="5">
    <source>
        <dbReference type="SAM" id="Phobius"/>
    </source>
</evidence>
<dbReference type="InterPro" id="IPR010678">
    <property type="entry name" value="UTP25"/>
</dbReference>
<evidence type="ECO:0000259" key="6">
    <source>
        <dbReference type="Pfam" id="PF02517"/>
    </source>
</evidence>
<keyword evidence="5" id="KW-1133">Transmembrane helix</keyword>
<dbReference type="GO" id="GO:0032040">
    <property type="term" value="C:small-subunit processome"/>
    <property type="evidence" value="ECO:0007669"/>
    <property type="project" value="TreeGrafter"/>
</dbReference>
<feature type="region of interest" description="Disordered" evidence="4">
    <location>
        <begin position="15"/>
        <end position="47"/>
    </location>
</feature>
<keyword evidence="10" id="KW-1185">Reference proteome</keyword>
<dbReference type="PANTHER" id="PTHR12933">
    <property type="entry name" value="ORF PROTEIN-RELATED"/>
    <property type="match status" value="1"/>
</dbReference>
<evidence type="ECO:0000256" key="4">
    <source>
        <dbReference type="SAM" id="MobiDB-lite"/>
    </source>
</evidence>
<evidence type="ECO:0000259" key="7">
    <source>
        <dbReference type="Pfam" id="PF06862"/>
    </source>
</evidence>
<name>A0A3L6QRE5_PANMI</name>
<feature type="transmembrane region" description="Helical" evidence="5">
    <location>
        <begin position="208"/>
        <end position="231"/>
    </location>
</feature>
<reference evidence="10" key="1">
    <citation type="journal article" date="2019" name="Nat. Commun.">
        <title>The genome of broomcorn millet.</title>
        <authorList>
            <person name="Zou C."/>
            <person name="Miki D."/>
            <person name="Li D."/>
            <person name="Tang Q."/>
            <person name="Xiao L."/>
            <person name="Rajput S."/>
            <person name="Deng P."/>
            <person name="Jia W."/>
            <person name="Huang R."/>
            <person name="Zhang M."/>
            <person name="Sun Y."/>
            <person name="Hu J."/>
            <person name="Fu X."/>
            <person name="Schnable P.S."/>
            <person name="Li F."/>
            <person name="Zhang H."/>
            <person name="Feng B."/>
            <person name="Zhu X."/>
            <person name="Liu R."/>
            <person name="Schnable J.C."/>
            <person name="Zhu J.-K."/>
            <person name="Zhang H."/>
        </authorList>
    </citation>
    <scope>NUCLEOTIDE SEQUENCE [LARGE SCALE GENOMIC DNA]</scope>
</reference>
<dbReference type="Pfam" id="PF02517">
    <property type="entry name" value="Rce1-like"/>
    <property type="match status" value="1"/>
</dbReference>
<dbReference type="EMBL" id="PQIB02000011">
    <property type="protein sequence ID" value="RLM85976.1"/>
    <property type="molecule type" value="Genomic_DNA"/>
</dbReference>
<dbReference type="GO" id="GO:0080120">
    <property type="term" value="P:CAAX-box protein maturation"/>
    <property type="evidence" value="ECO:0007669"/>
    <property type="project" value="UniProtKB-ARBA"/>
</dbReference>
<keyword evidence="5" id="KW-0472">Membrane</keyword>
<feature type="transmembrane region" description="Helical" evidence="5">
    <location>
        <begin position="182"/>
        <end position="201"/>
    </location>
</feature>
<dbReference type="FunFam" id="3.40.50.300:FF:001559">
    <property type="entry name" value="U3 small nucleolar RNA-associated protein 25"/>
    <property type="match status" value="1"/>
</dbReference>
<sequence length="846" mass="95767">MVAVITFATKSTKRERRNFQNKSKDSLLTSEEASSGSGGSTSTSLEVNSKDVAATDDQISGAPRSAVLQACTLTSGLLLAGGLLLRQASHLASLNGWPIADPTDVSFNFETWHLQLVAGLVIVISSSRYILLQTWSDFRDSSEAANTQILTSLEPLDYIVVACLPGISEELLFRGALMPTLGLNWISALMIGTIFGVLHLGNGRKYSFAIWATFVGFAYGIGTIASSSIIVPMASHSINNIIGAETVDTEPRAAETVQHEKKSNGGFQGVAQSDEGDTEDELDAPSGDEPGDTINKGNHCFDETEPSCSFHRHVSRIITNEEVKELIKQNSKFKWEMPAVDIPRSKWVGTGEKMQEASDDHLHDVKGKLREHWQHMLSDHLNSRMSFFSLCNSYRDIMHCNKKPFYLKRNGVDSSTMDAYIMHALNHVHRTRDVVIRNDTKLRNDADREISDDNTYLDQGFTRPKVLFLLPLKSFARRIVKRLIQLSPLQQKNAMGPFKKEFGESDDEMEVPEHSTKPADFDLLFAGDIDDHFLFGIKLTKKSIKLYSNFYSSDIIVASPLALKRKIDGGEHGKEKDFDFLSSIEIVVVDHADVISMQNWAHLEAVFEHLNHLPSKEHGTNVMRIRPWYLDQHAQYYRQTILLSSYLTPEINALFNGLCFNNEGKIKMVTEYAGVLPKIQLEVRQVYERFDASSIAEADDARFDYFCNKIYPKIQELDEFNLNYLLLVLRQVVTVSIYTQIRATSQQDISRSRLWFFEAKKKILLYSERSHFYHRYKIRGAKHLLIYSLPGRKEFYPELVNMLGESENRKCNVLFSRLDLLKLERIVGTSSARRLISSDKSMFVFC</sequence>
<dbReference type="Pfam" id="PF22916">
    <property type="entry name" value="UTP25_NTPase-like"/>
    <property type="match status" value="1"/>
</dbReference>
<dbReference type="InterPro" id="IPR027417">
    <property type="entry name" value="P-loop_NTPase"/>
</dbReference>